<organism evidence="2">
    <name type="scientific">marine metagenome</name>
    <dbReference type="NCBI Taxonomy" id="408172"/>
    <lineage>
        <taxon>unclassified sequences</taxon>
        <taxon>metagenomes</taxon>
        <taxon>ecological metagenomes</taxon>
    </lineage>
</organism>
<dbReference type="AlphaFoldDB" id="A0A382YHJ6"/>
<evidence type="ECO:0000259" key="1">
    <source>
        <dbReference type="Pfam" id="PF01068"/>
    </source>
</evidence>
<dbReference type="GO" id="GO:0006310">
    <property type="term" value="P:DNA recombination"/>
    <property type="evidence" value="ECO:0007669"/>
    <property type="project" value="InterPro"/>
</dbReference>
<dbReference type="Pfam" id="PF01068">
    <property type="entry name" value="DNA_ligase_A_M"/>
    <property type="match status" value="1"/>
</dbReference>
<dbReference type="InterPro" id="IPR012310">
    <property type="entry name" value="DNA_ligase_ATP-dep_cent"/>
</dbReference>
<feature type="non-terminal residue" evidence="2">
    <location>
        <position position="1"/>
    </location>
</feature>
<dbReference type="Gene3D" id="3.30.470.30">
    <property type="entry name" value="DNA ligase/mRNA capping enzyme"/>
    <property type="match status" value="1"/>
</dbReference>
<dbReference type="GO" id="GO:0003910">
    <property type="term" value="F:DNA ligase (ATP) activity"/>
    <property type="evidence" value="ECO:0007669"/>
    <property type="project" value="InterPro"/>
</dbReference>
<protein>
    <recommendedName>
        <fullName evidence="1">ATP-dependent DNA ligase family profile domain-containing protein</fullName>
    </recommendedName>
</protein>
<dbReference type="GO" id="GO:0006281">
    <property type="term" value="P:DNA repair"/>
    <property type="evidence" value="ECO:0007669"/>
    <property type="project" value="InterPro"/>
</dbReference>
<gene>
    <name evidence="2" type="ORF">METZ01_LOCUS435597</name>
</gene>
<accession>A0A382YHJ6</accession>
<proteinExistence type="predicted"/>
<dbReference type="GO" id="GO:0005524">
    <property type="term" value="F:ATP binding"/>
    <property type="evidence" value="ECO:0007669"/>
    <property type="project" value="InterPro"/>
</dbReference>
<evidence type="ECO:0000313" key="2">
    <source>
        <dbReference type="EMBL" id="SVD82743.1"/>
    </source>
</evidence>
<sequence>IKPKQITWDQIPKGWYVQPKYDGECNKLIIKNGKARLVRFEGREKTEFYPEIIEYANKLDLHGDIASEISRVLVGEVCVLLDEYKASFPHIQLRMNTQNKVKQKLAMKDKLATFMAFDIEECKGYKALSKYAPYTSKASYGVRYSIMNSLVGVRQTPDEVAWKDGQPLARIMLVKNITLGDYPDWKAFVKKHEMEGIVAKNQERAAEQVKLKNWDEDEFKIVGTDLTEEGKSRGWVISKLRLEDTKGNHVDKGMQFDCKYINY</sequence>
<dbReference type="EMBL" id="UINC01175881">
    <property type="protein sequence ID" value="SVD82743.1"/>
    <property type="molecule type" value="Genomic_DNA"/>
</dbReference>
<feature type="non-terminal residue" evidence="2">
    <location>
        <position position="263"/>
    </location>
</feature>
<name>A0A382YHJ6_9ZZZZ</name>
<feature type="domain" description="ATP-dependent DNA ligase family profile" evidence="1">
    <location>
        <begin position="12"/>
        <end position="204"/>
    </location>
</feature>
<reference evidence="2" key="1">
    <citation type="submission" date="2018-05" db="EMBL/GenBank/DDBJ databases">
        <authorList>
            <person name="Lanie J.A."/>
            <person name="Ng W.-L."/>
            <person name="Kazmierczak K.M."/>
            <person name="Andrzejewski T.M."/>
            <person name="Davidsen T.M."/>
            <person name="Wayne K.J."/>
            <person name="Tettelin H."/>
            <person name="Glass J.I."/>
            <person name="Rusch D."/>
            <person name="Podicherti R."/>
            <person name="Tsui H.-C.T."/>
            <person name="Winkler M.E."/>
        </authorList>
    </citation>
    <scope>NUCLEOTIDE SEQUENCE</scope>
</reference>
<dbReference type="SUPFAM" id="SSF56091">
    <property type="entry name" value="DNA ligase/mRNA capping enzyme, catalytic domain"/>
    <property type="match status" value="1"/>
</dbReference>